<dbReference type="InterPro" id="IPR018958">
    <property type="entry name" value="Knr4/Smi1-like_dom"/>
</dbReference>
<dbReference type="Proteomes" id="UP000218418">
    <property type="component" value="Chromosome"/>
</dbReference>
<dbReference type="SMART" id="SM00860">
    <property type="entry name" value="SMI1_KNR4"/>
    <property type="match status" value="1"/>
</dbReference>
<sequence length="203" mass="23373">MSLLTESLEQILIQLEHKDPKIAASLQPGLTCEEIDEIVKNLPFKLPEEVYELYQWRNGMSEDVGFGLNTYNGISGIFHSLKLAIKYFNKYKKRGCTSNFLFLFSFIHEIGGDFYSVSLDDTTYPIFSFTDETNIKTIDISFVKTRTISSNLTTLMYSVAECLKDAMYSDTDSDGYTSLEYDEEKLNNIFDKYRQGNLKIQKD</sequence>
<evidence type="ECO:0000313" key="2">
    <source>
        <dbReference type="EMBL" id="BAY82608.1"/>
    </source>
</evidence>
<dbReference type="GO" id="GO:0016829">
    <property type="term" value="F:lyase activity"/>
    <property type="evidence" value="ECO:0007669"/>
    <property type="project" value="UniProtKB-KW"/>
</dbReference>
<proteinExistence type="predicted"/>
<protein>
    <submittedName>
        <fullName evidence="2">PBS lyase HEAT-like repeat protein</fullName>
    </submittedName>
</protein>
<accession>A0A1Z4LND9</accession>
<evidence type="ECO:0000313" key="3">
    <source>
        <dbReference type="Proteomes" id="UP000218418"/>
    </source>
</evidence>
<dbReference type="AlphaFoldDB" id="A0A1Z4LND9"/>
<organism evidence="2 3">
    <name type="scientific">Calothrix parasitica NIES-267</name>
    <dbReference type="NCBI Taxonomy" id="1973488"/>
    <lineage>
        <taxon>Bacteria</taxon>
        <taxon>Bacillati</taxon>
        <taxon>Cyanobacteriota</taxon>
        <taxon>Cyanophyceae</taxon>
        <taxon>Nostocales</taxon>
        <taxon>Calotrichaceae</taxon>
        <taxon>Calothrix</taxon>
    </lineage>
</organism>
<dbReference type="OrthoDB" id="513405at2"/>
<gene>
    <name evidence="2" type="ORF">NIES267_20910</name>
</gene>
<dbReference type="EMBL" id="AP018227">
    <property type="protein sequence ID" value="BAY82608.1"/>
    <property type="molecule type" value="Genomic_DNA"/>
</dbReference>
<feature type="domain" description="Knr4/Smi1-like" evidence="1">
    <location>
        <begin position="29"/>
        <end position="158"/>
    </location>
</feature>
<dbReference type="Pfam" id="PF09346">
    <property type="entry name" value="SMI1_KNR4"/>
    <property type="match status" value="1"/>
</dbReference>
<name>A0A1Z4LND9_9CYAN</name>
<reference evidence="2 3" key="1">
    <citation type="submission" date="2017-06" db="EMBL/GenBank/DDBJ databases">
        <title>Genome sequencing of cyanobaciteial culture collection at National Institute for Environmental Studies (NIES).</title>
        <authorList>
            <person name="Hirose Y."/>
            <person name="Shimura Y."/>
            <person name="Fujisawa T."/>
            <person name="Nakamura Y."/>
            <person name="Kawachi M."/>
        </authorList>
    </citation>
    <scope>NUCLEOTIDE SEQUENCE [LARGE SCALE GENOMIC DNA]</scope>
    <source>
        <strain evidence="2 3">NIES-267</strain>
    </source>
</reference>
<keyword evidence="2" id="KW-0456">Lyase</keyword>
<dbReference type="SUPFAM" id="SSF160631">
    <property type="entry name" value="SMI1/KNR4-like"/>
    <property type="match status" value="1"/>
</dbReference>
<keyword evidence="3" id="KW-1185">Reference proteome</keyword>
<evidence type="ECO:0000259" key="1">
    <source>
        <dbReference type="SMART" id="SM00860"/>
    </source>
</evidence>
<dbReference type="Gene3D" id="3.40.1580.10">
    <property type="entry name" value="SMI1/KNR4-like"/>
    <property type="match status" value="1"/>
</dbReference>
<dbReference type="InterPro" id="IPR037883">
    <property type="entry name" value="Knr4/Smi1-like_sf"/>
</dbReference>